<dbReference type="AlphaFoldDB" id="A0A101RU90"/>
<dbReference type="SUPFAM" id="SSF102114">
    <property type="entry name" value="Radical SAM enzymes"/>
    <property type="match status" value="1"/>
</dbReference>
<keyword evidence="2" id="KW-0479">Metal-binding</keyword>
<dbReference type="GO" id="GO:0016491">
    <property type="term" value="F:oxidoreductase activity"/>
    <property type="evidence" value="ECO:0007669"/>
    <property type="project" value="InterPro"/>
</dbReference>
<dbReference type="PANTHER" id="PTHR43273:SF8">
    <property type="entry name" value="RADICAL SAM DOMAIN PROTEIN"/>
    <property type="match status" value="1"/>
</dbReference>
<feature type="domain" description="Radical SAM core" evidence="5">
    <location>
        <begin position="4"/>
        <end position="236"/>
    </location>
</feature>
<evidence type="ECO:0000256" key="1">
    <source>
        <dbReference type="ARBA" id="ARBA00022691"/>
    </source>
</evidence>
<sequence>MREVNPFVEWIVKIAQPCNLACDYCYVYELRDRTWRHKPAVMANGTADQLARRIAEHARRHALSRVRVVLHGGEPLLAGPARVEHFLEVLNQELRGTASCDISVQSNVTLLNPSWMALFRRHGVTVGVSLDGSREANDRHRRARNGRSSYDSVRRGLELLRRPENKALFAGLLCTVDIANPPVQVYEALLAHEPRAVDFLLPHATWEHPPPGHDPDRTPYANWLLAVFERWYTAPRQKTTRIRLFENLMDLALGGHVRSESTGLGDTDFLVVESDGTIELSDSLKATRNGAAATGVDIFAHDFDTVARHPVVADARRGGLETLADVCRDCEVVRLCGGGLRAHRFHPRNGFANPSVYCADLRVLTTRIRDRVLADAPARLRSAS</sequence>
<dbReference type="EMBL" id="LMWV01000026">
    <property type="protein sequence ID" value="KUN61821.1"/>
    <property type="molecule type" value="Genomic_DNA"/>
</dbReference>
<dbReference type="InterPro" id="IPR058240">
    <property type="entry name" value="rSAM_sf"/>
</dbReference>
<evidence type="ECO:0000256" key="4">
    <source>
        <dbReference type="ARBA" id="ARBA00023014"/>
    </source>
</evidence>
<dbReference type="Gene3D" id="3.20.20.70">
    <property type="entry name" value="Aldolase class I"/>
    <property type="match status" value="1"/>
</dbReference>
<dbReference type="InterPro" id="IPR007197">
    <property type="entry name" value="rSAM"/>
</dbReference>
<dbReference type="InterPro" id="IPR026335">
    <property type="entry name" value="rSAM_SPASM_FxsB"/>
</dbReference>
<dbReference type="PANTHER" id="PTHR43273">
    <property type="entry name" value="ANAEROBIC SULFATASE-MATURATING ENZYME HOMOLOG ASLB-RELATED"/>
    <property type="match status" value="1"/>
</dbReference>
<dbReference type="InterPro" id="IPR013785">
    <property type="entry name" value="Aldolase_TIM"/>
</dbReference>
<accession>A0A101RU90</accession>
<evidence type="ECO:0000256" key="2">
    <source>
        <dbReference type="ARBA" id="ARBA00022723"/>
    </source>
</evidence>
<dbReference type="Proteomes" id="UP000054375">
    <property type="component" value="Unassembled WGS sequence"/>
</dbReference>
<reference evidence="6 7" key="1">
    <citation type="submission" date="2015-10" db="EMBL/GenBank/DDBJ databases">
        <title>Draft genome sequence of Streptomyces griseorubiginosus DSM 40469, type strain for the species Streptomyces griseorubiginosus.</title>
        <authorList>
            <person name="Ruckert C."/>
            <person name="Winkler A."/>
            <person name="Kalinowski J."/>
            <person name="Kampfer P."/>
            <person name="Glaeser S."/>
        </authorList>
    </citation>
    <scope>NUCLEOTIDE SEQUENCE [LARGE SCALE GENOMIC DNA]</scope>
    <source>
        <strain evidence="6 7">DSM 40469</strain>
    </source>
</reference>
<keyword evidence="3" id="KW-0408">Iron</keyword>
<keyword evidence="4" id="KW-0411">Iron-sulfur</keyword>
<dbReference type="SFLD" id="SFLDG01067">
    <property type="entry name" value="SPASM/twitch_domain_containing"/>
    <property type="match status" value="1"/>
</dbReference>
<proteinExistence type="predicted"/>
<evidence type="ECO:0000256" key="3">
    <source>
        <dbReference type="ARBA" id="ARBA00023004"/>
    </source>
</evidence>
<dbReference type="PROSITE" id="PS51918">
    <property type="entry name" value="RADICAL_SAM"/>
    <property type="match status" value="1"/>
</dbReference>
<gene>
    <name evidence="6" type="ORF">AQJ54_32300</name>
</gene>
<keyword evidence="1" id="KW-0949">S-adenosyl-L-methionine</keyword>
<comment type="caution">
    <text evidence="6">The sequence shown here is derived from an EMBL/GenBank/DDBJ whole genome shotgun (WGS) entry which is preliminary data.</text>
</comment>
<dbReference type="RefSeq" id="WP_062243246.1">
    <property type="nucleotide sequence ID" value="NZ_JBPJFL010000001.1"/>
</dbReference>
<dbReference type="CDD" id="cd01335">
    <property type="entry name" value="Radical_SAM"/>
    <property type="match status" value="1"/>
</dbReference>
<evidence type="ECO:0000313" key="6">
    <source>
        <dbReference type="EMBL" id="KUN61821.1"/>
    </source>
</evidence>
<dbReference type="Pfam" id="PF04055">
    <property type="entry name" value="Radical_SAM"/>
    <property type="match status" value="1"/>
</dbReference>
<dbReference type="GO" id="GO:0051536">
    <property type="term" value="F:iron-sulfur cluster binding"/>
    <property type="evidence" value="ECO:0007669"/>
    <property type="project" value="UniProtKB-KW"/>
</dbReference>
<protein>
    <submittedName>
        <fullName evidence="6">FxsB family radical SAM/SPASM domain protein</fullName>
    </submittedName>
</protein>
<dbReference type="SFLD" id="SFLDS00029">
    <property type="entry name" value="Radical_SAM"/>
    <property type="match status" value="1"/>
</dbReference>
<evidence type="ECO:0000259" key="5">
    <source>
        <dbReference type="PROSITE" id="PS51918"/>
    </source>
</evidence>
<organism evidence="6 7">
    <name type="scientific">Streptomyces griseorubiginosus</name>
    <dbReference type="NCBI Taxonomy" id="67304"/>
    <lineage>
        <taxon>Bacteria</taxon>
        <taxon>Bacillati</taxon>
        <taxon>Actinomycetota</taxon>
        <taxon>Actinomycetes</taxon>
        <taxon>Kitasatosporales</taxon>
        <taxon>Streptomycetaceae</taxon>
        <taxon>Streptomyces</taxon>
    </lineage>
</organism>
<dbReference type="InterPro" id="IPR023867">
    <property type="entry name" value="Sulphatase_maturase_rSAM"/>
</dbReference>
<dbReference type="NCBIfam" id="TIGR04269">
    <property type="entry name" value="SAM_SPASM_FxsB"/>
    <property type="match status" value="1"/>
</dbReference>
<dbReference type="SFLD" id="SFLDG01386">
    <property type="entry name" value="main_SPASM_domain-containing"/>
    <property type="match status" value="1"/>
</dbReference>
<dbReference type="SFLD" id="SFLDG01072">
    <property type="entry name" value="dehydrogenase_like"/>
    <property type="match status" value="1"/>
</dbReference>
<evidence type="ECO:0000313" key="7">
    <source>
        <dbReference type="Proteomes" id="UP000054375"/>
    </source>
</evidence>
<name>A0A101RU90_9ACTN</name>
<dbReference type="GO" id="GO:0046872">
    <property type="term" value="F:metal ion binding"/>
    <property type="evidence" value="ECO:0007669"/>
    <property type="project" value="UniProtKB-KW"/>
</dbReference>
<keyword evidence="7" id="KW-1185">Reference proteome</keyword>